<reference evidence="1" key="1">
    <citation type="journal article" date="2022" name="bioRxiv">
        <title>Sequencing and chromosome-scale assembly of the giantPleurodeles waltlgenome.</title>
        <authorList>
            <person name="Brown T."/>
            <person name="Elewa A."/>
            <person name="Iarovenko S."/>
            <person name="Subramanian E."/>
            <person name="Araus A.J."/>
            <person name="Petzold A."/>
            <person name="Susuki M."/>
            <person name="Suzuki K.-i.T."/>
            <person name="Hayashi T."/>
            <person name="Toyoda A."/>
            <person name="Oliveira C."/>
            <person name="Osipova E."/>
            <person name="Leigh N.D."/>
            <person name="Simon A."/>
            <person name="Yun M.H."/>
        </authorList>
    </citation>
    <scope>NUCLEOTIDE SEQUENCE</scope>
    <source>
        <strain evidence="1">20211129_DDA</strain>
        <tissue evidence="1">Liver</tissue>
    </source>
</reference>
<evidence type="ECO:0000313" key="1">
    <source>
        <dbReference type="EMBL" id="KAJ1201559.1"/>
    </source>
</evidence>
<accession>A0AAV7VIU6</accession>
<evidence type="ECO:0000313" key="2">
    <source>
        <dbReference type="Proteomes" id="UP001066276"/>
    </source>
</evidence>
<dbReference type="AlphaFoldDB" id="A0AAV7VIU6"/>
<gene>
    <name evidence="1" type="ORF">NDU88_005367</name>
</gene>
<dbReference type="Proteomes" id="UP001066276">
    <property type="component" value="Chromosome 2_1"/>
</dbReference>
<proteinExistence type="predicted"/>
<comment type="caution">
    <text evidence="1">The sequence shown here is derived from an EMBL/GenBank/DDBJ whole genome shotgun (WGS) entry which is preliminary data.</text>
</comment>
<name>A0AAV7VIU6_PLEWA</name>
<protein>
    <submittedName>
        <fullName evidence="1">Uncharacterized protein</fullName>
    </submittedName>
</protein>
<dbReference type="EMBL" id="JANPWB010000003">
    <property type="protein sequence ID" value="KAJ1201559.1"/>
    <property type="molecule type" value="Genomic_DNA"/>
</dbReference>
<sequence>MLRCTKQLQAMVHKVAKKCGKMKEKLNLIEMRTSMVEADVEALKEHEEAQGEQLSDVVWKLEDYENHQRKASCDS</sequence>
<keyword evidence="2" id="KW-1185">Reference proteome</keyword>
<organism evidence="1 2">
    <name type="scientific">Pleurodeles waltl</name>
    <name type="common">Iberian ribbed newt</name>
    <dbReference type="NCBI Taxonomy" id="8319"/>
    <lineage>
        <taxon>Eukaryota</taxon>
        <taxon>Metazoa</taxon>
        <taxon>Chordata</taxon>
        <taxon>Craniata</taxon>
        <taxon>Vertebrata</taxon>
        <taxon>Euteleostomi</taxon>
        <taxon>Amphibia</taxon>
        <taxon>Batrachia</taxon>
        <taxon>Caudata</taxon>
        <taxon>Salamandroidea</taxon>
        <taxon>Salamandridae</taxon>
        <taxon>Pleurodelinae</taxon>
        <taxon>Pleurodeles</taxon>
    </lineage>
</organism>